<dbReference type="AlphaFoldDB" id="A0A6C0CDY2"/>
<evidence type="ECO:0000313" key="1">
    <source>
        <dbReference type="EMBL" id="QHT02661.1"/>
    </source>
</evidence>
<proteinExistence type="predicted"/>
<dbReference type="Gene3D" id="3.90.550.10">
    <property type="entry name" value="Spore Coat Polysaccharide Biosynthesis Protein SpsA, Chain A"/>
    <property type="match status" value="1"/>
</dbReference>
<reference evidence="1" key="1">
    <citation type="journal article" date="2020" name="Nature">
        <title>Giant virus diversity and host interactions through global metagenomics.</title>
        <authorList>
            <person name="Schulz F."/>
            <person name="Roux S."/>
            <person name="Paez-Espino D."/>
            <person name="Jungbluth S."/>
            <person name="Walsh D.A."/>
            <person name="Denef V.J."/>
            <person name="McMahon K.D."/>
            <person name="Konstantinidis K.T."/>
            <person name="Eloe-Fadrosh E.A."/>
            <person name="Kyrpides N.C."/>
            <person name="Woyke T."/>
        </authorList>
    </citation>
    <scope>NUCLEOTIDE SEQUENCE</scope>
    <source>
        <strain evidence="1">GVMAG-M-3300020595-32</strain>
    </source>
</reference>
<name>A0A6C0CDY2_9ZZZZ</name>
<sequence>MDKPNISIITLLSGEREFIPLIKANFENFDYPKDKLELIIVDDGIDNLMDHFLDERILYLHLSDKEIIEFIEKIKFDNDKDDMLKNYQTKTKSLPNGFKRDYGVGMSSNDYMFHMDYDTSYNKNSLERKLKFLRKNKVECVYCSNILCHDFHSKDYSKLYKSESPYNIHESTIFHTKGYWQNGGFKWSDLSCEGRFFSDNHGQQRKMDNYYDTVKILSIRNVQEYKPIALDLKKSDFDYEIKKEIIDEITIDYNPVKESIESLFSDIQEIQVLGIHSDFIQSLEEDKYKCNNITEKIKQTKIAKEIKQINSSFHILLFGYKQPVWALFEEVSFDCILLETHKNMEQMHSIIQKCKKYEYIYLNGIYINKNILVNSSSEVENLINVPK</sequence>
<evidence type="ECO:0008006" key="2">
    <source>
        <dbReference type="Google" id="ProtNLM"/>
    </source>
</evidence>
<accession>A0A6C0CDY2</accession>
<organism evidence="1">
    <name type="scientific">viral metagenome</name>
    <dbReference type="NCBI Taxonomy" id="1070528"/>
    <lineage>
        <taxon>unclassified sequences</taxon>
        <taxon>metagenomes</taxon>
        <taxon>organismal metagenomes</taxon>
    </lineage>
</organism>
<dbReference type="InterPro" id="IPR029044">
    <property type="entry name" value="Nucleotide-diphossugar_trans"/>
</dbReference>
<dbReference type="SUPFAM" id="SSF53448">
    <property type="entry name" value="Nucleotide-diphospho-sugar transferases"/>
    <property type="match status" value="1"/>
</dbReference>
<protein>
    <recommendedName>
        <fullName evidence="2">Glycosyltransferase 2-like domain-containing protein</fullName>
    </recommendedName>
</protein>
<dbReference type="EMBL" id="MN739396">
    <property type="protein sequence ID" value="QHT02661.1"/>
    <property type="molecule type" value="Genomic_DNA"/>
</dbReference>